<dbReference type="PROSITE" id="PS01066">
    <property type="entry name" value="UPP_SYNTHASE"/>
    <property type="match status" value="1"/>
</dbReference>
<gene>
    <name evidence="6" type="ORF">V6N12_021970</name>
</gene>
<evidence type="ECO:0000256" key="1">
    <source>
        <dbReference type="ARBA" id="ARBA00002674"/>
    </source>
</evidence>
<dbReference type="EMBL" id="JBBPBM010000004">
    <property type="protein sequence ID" value="KAK8587482.1"/>
    <property type="molecule type" value="Genomic_DNA"/>
</dbReference>
<dbReference type="NCBIfam" id="TIGR00055">
    <property type="entry name" value="uppS"/>
    <property type="match status" value="1"/>
</dbReference>
<keyword evidence="4 5" id="KW-0808">Transferase</keyword>
<evidence type="ECO:0000256" key="5">
    <source>
        <dbReference type="RuleBase" id="RU363018"/>
    </source>
</evidence>
<dbReference type="Proteomes" id="UP001472677">
    <property type="component" value="Unassembled WGS sequence"/>
</dbReference>
<keyword evidence="7" id="KW-1185">Reference proteome</keyword>
<dbReference type="InterPro" id="IPR018520">
    <property type="entry name" value="UPP_synth-like_CS"/>
</dbReference>
<comment type="function">
    <text evidence="1">Catalyzes cis-prenyl chain elongation to produce the polyprenyl backbone of dolichol, a glycosyl carrier-lipid required for the biosynthesis of several classes of glycoprotein.</text>
</comment>
<protein>
    <recommendedName>
        <fullName evidence="5">Alkyl transferase</fullName>
        <ecNumber evidence="5">2.5.1.-</ecNumber>
    </recommendedName>
</protein>
<dbReference type="Gene3D" id="3.40.1180.10">
    <property type="entry name" value="Decaprenyl diphosphate synthase-like"/>
    <property type="match status" value="1"/>
</dbReference>
<dbReference type="CDD" id="cd00475">
    <property type="entry name" value="Cis_IPPS"/>
    <property type="match status" value="1"/>
</dbReference>
<dbReference type="PANTHER" id="PTHR10291">
    <property type="entry name" value="DEHYDRODOLICHYL DIPHOSPHATE SYNTHASE FAMILY MEMBER"/>
    <property type="match status" value="1"/>
</dbReference>
<dbReference type="Pfam" id="PF01255">
    <property type="entry name" value="Prenyltransf"/>
    <property type="match status" value="1"/>
</dbReference>
<accession>A0ABR2FTH1</accession>
<evidence type="ECO:0000256" key="2">
    <source>
        <dbReference type="ARBA" id="ARBA00004922"/>
    </source>
</evidence>
<reference evidence="6 7" key="1">
    <citation type="journal article" date="2024" name="G3 (Bethesda)">
        <title>Genome assembly of Hibiscus sabdariffa L. provides insights into metabolisms of medicinal natural products.</title>
        <authorList>
            <person name="Kim T."/>
        </authorList>
    </citation>
    <scope>NUCLEOTIDE SEQUENCE [LARGE SCALE GENOMIC DNA]</scope>
    <source>
        <strain evidence="6">TK-2024</strain>
        <tissue evidence="6">Old leaves</tissue>
    </source>
</reference>
<sequence length="275" mass="31504">MEKEVMSSLTRVGNVLCGASSFIRRCIFRVLRVGPIPDHIAFIMDGNRRHAKKQNPPSHAGAAHDAGFWALMVMMLYCHELGVKYATAYAFSIDNFKRKPEEVQALMDSMLQKIDLVKMVVERLVVRVHFVGNLRLLSDELRVLAMKLMKVTAGYSNSVLTICVAYTSRDEILHAIEECCEEKHIREIIDDDRMIKLTDLEKNMYTAVAPDPDIIIRTGGERRLSNFLLWQSGGSHLCTVLAHWPQIGLWNFVLAILNFQKHKPYFEMKKKEKQV</sequence>
<comment type="pathway">
    <text evidence="2">Protein modification; protein glycosylation.</text>
</comment>
<organism evidence="6 7">
    <name type="scientific">Hibiscus sabdariffa</name>
    <name type="common">roselle</name>
    <dbReference type="NCBI Taxonomy" id="183260"/>
    <lineage>
        <taxon>Eukaryota</taxon>
        <taxon>Viridiplantae</taxon>
        <taxon>Streptophyta</taxon>
        <taxon>Embryophyta</taxon>
        <taxon>Tracheophyta</taxon>
        <taxon>Spermatophyta</taxon>
        <taxon>Magnoliopsida</taxon>
        <taxon>eudicotyledons</taxon>
        <taxon>Gunneridae</taxon>
        <taxon>Pentapetalae</taxon>
        <taxon>rosids</taxon>
        <taxon>malvids</taxon>
        <taxon>Malvales</taxon>
        <taxon>Malvaceae</taxon>
        <taxon>Malvoideae</taxon>
        <taxon>Hibiscus</taxon>
    </lineage>
</organism>
<dbReference type="InterPro" id="IPR001441">
    <property type="entry name" value="UPP_synth-like"/>
</dbReference>
<comment type="similarity">
    <text evidence="3 5">Belongs to the UPP synthase family.</text>
</comment>
<name>A0ABR2FTH1_9ROSI</name>
<dbReference type="SUPFAM" id="SSF64005">
    <property type="entry name" value="Undecaprenyl diphosphate synthase"/>
    <property type="match status" value="1"/>
</dbReference>
<dbReference type="InterPro" id="IPR036424">
    <property type="entry name" value="UPP_synth-like_sf"/>
</dbReference>
<dbReference type="PANTHER" id="PTHR10291:SF18">
    <property type="entry name" value="DEHYDRODOLICHYL DIPHOSPHATE SYNTHASE CPT3"/>
    <property type="match status" value="1"/>
</dbReference>
<proteinExistence type="inferred from homology"/>
<comment type="caution">
    <text evidence="6">The sequence shown here is derived from an EMBL/GenBank/DDBJ whole genome shotgun (WGS) entry which is preliminary data.</text>
</comment>
<evidence type="ECO:0000313" key="7">
    <source>
        <dbReference type="Proteomes" id="UP001472677"/>
    </source>
</evidence>
<evidence type="ECO:0000256" key="4">
    <source>
        <dbReference type="ARBA" id="ARBA00022679"/>
    </source>
</evidence>
<evidence type="ECO:0000256" key="3">
    <source>
        <dbReference type="ARBA" id="ARBA00005432"/>
    </source>
</evidence>
<dbReference type="EC" id="2.5.1.-" evidence="5"/>
<evidence type="ECO:0000313" key="6">
    <source>
        <dbReference type="EMBL" id="KAK8587482.1"/>
    </source>
</evidence>